<dbReference type="SUPFAM" id="SSF48264">
    <property type="entry name" value="Cytochrome P450"/>
    <property type="match status" value="1"/>
</dbReference>
<evidence type="ECO:0000256" key="2">
    <source>
        <dbReference type="RuleBase" id="RU000461"/>
    </source>
</evidence>
<evidence type="ECO:0000256" key="1">
    <source>
        <dbReference type="ARBA" id="ARBA00010617"/>
    </source>
</evidence>
<accession>A0A1J4Q1L4</accession>
<dbReference type="GO" id="GO:0020037">
    <property type="term" value="F:heme binding"/>
    <property type="evidence" value="ECO:0007669"/>
    <property type="project" value="InterPro"/>
</dbReference>
<dbReference type="PROSITE" id="PS00086">
    <property type="entry name" value="CYTOCHROME_P450"/>
    <property type="match status" value="1"/>
</dbReference>
<comment type="caution">
    <text evidence="3">The sequence shown here is derived from an EMBL/GenBank/DDBJ whole genome shotgun (WGS) entry which is preliminary data.</text>
</comment>
<dbReference type="GO" id="GO:0016705">
    <property type="term" value="F:oxidoreductase activity, acting on paired donors, with incorporation or reduction of molecular oxygen"/>
    <property type="evidence" value="ECO:0007669"/>
    <property type="project" value="InterPro"/>
</dbReference>
<reference evidence="3" key="1">
    <citation type="submission" date="2016-10" db="EMBL/GenBank/DDBJ databases">
        <title>Genome sequence of Streptomyces malaysiense MUSC 136.</title>
        <authorList>
            <person name="Lee L.-H."/>
            <person name="Ser H.-L."/>
        </authorList>
    </citation>
    <scope>NUCLEOTIDE SEQUENCE [LARGE SCALE GENOMIC DNA]</scope>
    <source>
        <strain evidence="3">MUSC 136</strain>
    </source>
</reference>
<keyword evidence="2" id="KW-0479">Metal-binding</keyword>
<dbReference type="InterPro" id="IPR036396">
    <property type="entry name" value="Cyt_P450_sf"/>
</dbReference>
<evidence type="ECO:0000313" key="4">
    <source>
        <dbReference type="Proteomes" id="UP000034838"/>
    </source>
</evidence>
<dbReference type="Pfam" id="PF00067">
    <property type="entry name" value="p450"/>
    <property type="match status" value="1"/>
</dbReference>
<proteinExistence type="inferred from homology"/>
<keyword evidence="2" id="KW-0503">Monooxygenase</keyword>
<name>A0A1J4Q1L4_9ACTN</name>
<keyword evidence="2" id="KW-0349">Heme</keyword>
<dbReference type="EMBL" id="LBDA02000030">
    <property type="protein sequence ID" value="OIK27021.1"/>
    <property type="molecule type" value="Genomic_DNA"/>
</dbReference>
<dbReference type="Gene3D" id="1.10.630.10">
    <property type="entry name" value="Cytochrome P450"/>
    <property type="match status" value="1"/>
</dbReference>
<evidence type="ECO:0000313" key="3">
    <source>
        <dbReference type="EMBL" id="OIK27021.1"/>
    </source>
</evidence>
<dbReference type="RefSeq" id="WP_046418986.1">
    <property type="nucleotide sequence ID" value="NZ_LBDA02000030.1"/>
</dbReference>
<dbReference type="GO" id="GO:0004497">
    <property type="term" value="F:monooxygenase activity"/>
    <property type="evidence" value="ECO:0007669"/>
    <property type="project" value="UniProtKB-KW"/>
</dbReference>
<gene>
    <name evidence="3" type="ORF">VT52_013645</name>
</gene>
<keyword evidence="2" id="KW-0560">Oxidoreductase</keyword>
<dbReference type="OrthoDB" id="5241086at2"/>
<dbReference type="PRINTS" id="PR00359">
    <property type="entry name" value="BP450"/>
</dbReference>
<dbReference type="InterPro" id="IPR001128">
    <property type="entry name" value="Cyt_P450"/>
</dbReference>
<dbReference type="PANTHER" id="PTHR46696:SF1">
    <property type="entry name" value="CYTOCHROME P450 YJIB-RELATED"/>
    <property type="match status" value="1"/>
</dbReference>
<dbReference type="InterPro" id="IPR002397">
    <property type="entry name" value="Cyt_P450_B"/>
</dbReference>
<protein>
    <submittedName>
        <fullName evidence="3">Cytochrome</fullName>
    </submittedName>
</protein>
<keyword evidence="4" id="KW-1185">Reference proteome</keyword>
<keyword evidence="2" id="KW-0408">Iron</keyword>
<organism evidence="3 4">
    <name type="scientific">Streptomyces malaysiense</name>
    <dbReference type="NCBI Taxonomy" id="1428626"/>
    <lineage>
        <taxon>Bacteria</taxon>
        <taxon>Bacillati</taxon>
        <taxon>Actinomycetota</taxon>
        <taxon>Actinomycetes</taxon>
        <taxon>Kitasatosporales</taxon>
        <taxon>Streptomycetaceae</taxon>
        <taxon>Streptomyces</taxon>
    </lineage>
</organism>
<dbReference type="GO" id="GO:0005506">
    <property type="term" value="F:iron ion binding"/>
    <property type="evidence" value="ECO:0007669"/>
    <property type="project" value="InterPro"/>
</dbReference>
<sequence>MNPEAPPVIDLLDPGPFARDDFWDTLAWLRAHAPVYRHQGGGAPFWVLTKHRDITAVYADSTRFGSRFGMRVGSDVAAVAAVSQRMLIVSDPPQHTAVKRTLMEWFGPARMPRVERLVRRVVDELVTDDVLDRPLDFIEVAKRLPNHVVCALMDLPRADWDWVGAVTTEAFDDTSGTYANGEIFLYFADLLATRRAHPGDDFVSWVAAHGRVDGDGGRPLTDEEIIFNCNGVLSGANETTRYVAAGALLAFARFPEQWERLRALGAAGVPGAVEEALRWASPGVHAMRTVLRPAEIAGQRLRPGERVTLWNASANRDEEVFEEPDRFLVDRSPNRHLAFGHGRHLCLGARMARCELDALLRRLAGSVGRVELLGAPSFTPSNFTWGVSALPLRLHGRA</sequence>
<dbReference type="InterPro" id="IPR017972">
    <property type="entry name" value="Cyt_P450_CS"/>
</dbReference>
<dbReference type="PANTHER" id="PTHR46696">
    <property type="entry name" value="P450, PUTATIVE (EUROFUNG)-RELATED"/>
    <property type="match status" value="1"/>
</dbReference>
<dbReference type="Proteomes" id="UP000034838">
    <property type="component" value="Unassembled WGS sequence"/>
</dbReference>
<dbReference type="AlphaFoldDB" id="A0A1J4Q1L4"/>
<comment type="similarity">
    <text evidence="1 2">Belongs to the cytochrome P450 family.</text>
</comment>